<evidence type="ECO:0000256" key="1">
    <source>
        <dbReference type="SAM" id="MobiDB-lite"/>
    </source>
</evidence>
<dbReference type="Proteomes" id="UP000743001">
    <property type="component" value="Unassembled WGS sequence"/>
</dbReference>
<feature type="compositionally biased region" description="Polar residues" evidence="1">
    <location>
        <begin position="29"/>
        <end position="47"/>
    </location>
</feature>
<keyword evidence="2" id="KW-0732">Signal</keyword>
<dbReference type="PROSITE" id="PS51257">
    <property type="entry name" value="PROKAR_LIPOPROTEIN"/>
    <property type="match status" value="1"/>
</dbReference>
<feature type="signal peptide" evidence="2">
    <location>
        <begin position="1"/>
        <end position="24"/>
    </location>
</feature>
<dbReference type="PANTHER" id="PTHR43649:SF12">
    <property type="entry name" value="DIACETYLCHITOBIOSE BINDING PROTEIN DASA"/>
    <property type="match status" value="1"/>
</dbReference>
<proteinExistence type="predicted"/>
<dbReference type="InterPro" id="IPR050490">
    <property type="entry name" value="Bact_solute-bd_prot1"/>
</dbReference>
<dbReference type="PANTHER" id="PTHR43649">
    <property type="entry name" value="ARABINOSE-BINDING PROTEIN-RELATED"/>
    <property type="match status" value="1"/>
</dbReference>
<protein>
    <submittedName>
        <fullName evidence="3">Extracellular solute-binding protein</fullName>
    </submittedName>
</protein>
<feature type="region of interest" description="Disordered" evidence="1">
    <location>
        <begin position="28"/>
        <end position="50"/>
    </location>
</feature>
<reference evidence="3 4" key="1">
    <citation type="submission" date="2021-06" db="EMBL/GenBank/DDBJ databases">
        <authorList>
            <person name="Sun Q."/>
            <person name="Li D."/>
        </authorList>
    </citation>
    <scope>NUCLEOTIDE SEQUENCE [LARGE SCALE GENOMIC DNA]</scope>
    <source>
        <strain evidence="3 4">MSJ-6</strain>
    </source>
</reference>
<evidence type="ECO:0000313" key="4">
    <source>
        <dbReference type="Proteomes" id="UP000743001"/>
    </source>
</evidence>
<dbReference type="EMBL" id="JAHLQJ010000025">
    <property type="protein sequence ID" value="MBU5674333.1"/>
    <property type="molecule type" value="Genomic_DNA"/>
</dbReference>
<organism evidence="3 4">
    <name type="scientific">Paenibacillus brevis</name>
    <dbReference type="NCBI Taxonomy" id="2841508"/>
    <lineage>
        <taxon>Bacteria</taxon>
        <taxon>Bacillati</taxon>
        <taxon>Bacillota</taxon>
        <taxon>Bacilli</taxon>
        <taxon>Bacillales</taxon>
        <taxon>Paenibacillaceae</taxon>
        <taxon>Paenibacillus</taxon>
    </lineage>
</organism>
<keyword evidence="4" id="KW-1185">Reference proteome</keyword>
<evidence type="ECO:0000256" key="2">
    <source>
        <dbReference type="SAM" id="SignalP"/>
    </source>
</evidence>
<dbReference type="RefSeq" id="WP_216480900.1">
    <property type="nucleotide sequence ID" value="NZ_JAHLQJ010000025.1"/>
</dbReference>
<comment type="caution">
    <text evidence="3">The sequence shown here is derived from an EMBL/GenBank/DDBJ whole genome shotgun (WGS) entry which is preliminary data.</text>
</comment>
<name>A0ABS6FVS6_9BACL</name>
<gene>
    <name evidence="3" type="ORF">KQJ23_21050</name>
</gene>
<feature type="chain" id="PRO_5046077157" evidence="2">
    <location>
        <begin position="25"/>
        <end position="542"/>
    </location>
</feature>
<evidence type="ECO:0000313" key="3">
    <source>
        <dbReference type="EMBL" id="MBU5674333.1"/>
    </source>
</evidence>
<sequence length="542" mass="61196">MQKSKKSWVMLLAAAMLITLLSGCGGSGNKNESGSPATGADTPTESAVSKDGFPIVQEPITLTMMAPDVGLQNWENMALFEEMEKLTNIHFEFKNAPKDSFETKKNLVFASGDYPDVFYAAGLTPAEQMNYGEQGILVPLEDLIEGYAPNVKKILEENPEIRKSITAPDGHIYALPVIEFNQPWYRNPLWYNGEFLKALNIEKLPETTEELYTYLKRVKEEDPNGNGKADEIPLSSAAPGNSLRDIRTWLLGAFGIYEEEIYVDDNDVVHYTPFEEGYKEYLVYLNRLWNEELLDRESFSQTAEQREAKARNNQLGLFSAWTAFQMMGEEPNTDDPMFSPVKSEFVDQPAIAKNKGINTGAFAISNSNPSPEASIRWVDYAYSIEGATMFNKGPEGILWQYTDKVNYMKEYLPVPDGGDREEYRPKITPNYGIPAPTINLPEIDNGLLEEVDHWVANETKTKLLDRGARIPFPVLFLTTEEQAEVTTMTSTLNTYVRQMEAKFVTGAEPLTNWDSYVDTIKKMGGDRMVEIYQAGYDRWKNS</sequence>
<accession>A0ABS6FVS6</accession>